<protein>
    <submittedName>
        <fullName evidence="2">Uncharacterized protein</fullName>
    </submittedName>
</protein>
<gene>
    <name evidence="2" type="ORF">ECRASSUSDP1_LOCUS12134</name>
</gene>
<organism evidence="2 3">
    <name type="scientific">Euplotes crassus</name>
    <dbReference type="NCBI Taxonomy" id="5936"/>
    <lineage>
        <taxon>Eukaryota</taxon>
        <taxon>Sar</taxon>
        <taxon>Alveolata</taxon>
        <taxon>Ciliophora</taxon>
        <taxon>Intramacronucleata</taxon>
        <taxon>Spirotrichea</taxon>
        <taxon>Hypotrichia</taxon>
        <taxon>Euplotida</taxon>
        <taxon>Euplotidae</taxon>
        <taxon>Moneuplotes</taxon>
    </lineage>
</organism>
<proteinExistence type="predicted"/>
<comment type="caution">
    <text evidence="2">The sequence shown here is derived from an EMBL/GenBank/DDBJ whole genome shotgun (WGS) entry which is preliminary data.</text>
</comment>
<name>A0AAD1USU2_EUPCR</name>
<keyword evidence="3" id="KW-1185">Reference proteome</keyword>
<sequence>MKKLPCQSFLIDYQKIPKFNEGSYSVEDRDYRKGLDNLGHAMFRTVNKRKSIQEQTKVLENRIKMLKGSEKKEHSKMERIGEQMNKFAKIRQARFDEQILHQKSKITIEREIKKKKTQINKFKKRINDSIKEKKDEIFHQNRMRKEKISFELDQAKNYENDRKSILCKLKPKEANSEYESRVLREKQRIKINKEKFRRMEAIEQQILERYSSHYYIQTKCDPNKTTKYVCCVHQEDNRR</sequence>
<evidence type="ECO:0000313" key="2">
    <source>
        <dbReference type="EMBL" id="CAI2370815.1"/>
    </source>
</evidence>
<feature type="coiled-coil region" evidence="1">
    <location>
        <begin position="105"/>
        <end position="132"/>
    </location>
</feature>
<reference evidence="2" key="1">
    <citation type="submission" date="2023-07" db="EMBL/GenBank/DDBJ databases">
        <authorList>
            <consortium name="AG Swart"/>
            <person name="Singh M."/>
            <person name="Singh A."/>
            <person name="Seah K."/>
            <person name="Emmerich C."/>
        </authorList>
    </citation>
    <scope>NUCLEOTIDE SEQUENCE</scope>
    <source>
        <strain evidence="2">DP1</strain>
    </source>
</reference>
<dbReference type="EMBL" id="CAMPGE010012030">
    <property type="protein sequence ID" value="CAI2370815.1"/>
    <property type="molecule type" value="Genomic_DNA"/>
</dbReference>
<keyword evidence="1" id="KW-0175">Coiled coil</keyword>
<dbReference type="AlphaFoldDB" id="A0AAD1USU2"/>
<evidence type="ECO:0000313" key="3">
    <source>
        <dbReference type="Proteomes" id="UP001295684"/>
    </source>
</evidence>
<dbReference type="Proteomes" id="UP001295684">
    <property type="component" value="Unassembled WGS sequence"/>
</dbReference>
<accession>A0AAD1USU2</accession>
<evidence type="ECO:0000256" key="1">
    <source>
        <dbReference type="SAM" id="Coils"/>
    </source>
</evidence>